<proteinExistence type="predicted"/>
<dbReference type="Proteomes" id="UP001457282">
    <property type="component" value="Unassembled WGS sequence"/>
</dbReference>
<dbReference type="EMBL" id="JBEDUW010000180">
    <property type="protein sequence ID" value="KAK9904638.1"/>
    <property type="molecule type" value="Genomic_DNA"/>
</dbReference>
<evidence type="ECO:0000313" key="1">
    <source>
        <dbReference type="EMBL" id="KAK9904638.1"/>
    </source>
</evidence>
<evidence type="ECO:0000313" key="2">
    <source>
        <dbReference type="Proteomes" id="UP001457282"/>
    </source>
</evidence>
<keyword evidence="2" id="KW-1185">Reference proteome</keyword>
<reference evidence="1 2" key="1">
    <citation type="journal article" date="2023" name="G3 (Bethesda)">
        <title>A chromosome-length genome assembly and annotation of blackberry (Rubus argutus, cv. 'Hillquist').</title>
        <authorList>
            <person name="Bruna T."/>
            <person name="Aryal R."/>
            <person name="Dudchenko O."/>
            <person name="Sargent D.J."/>
            <person name="Mead D."/>
            <person name="Buti M."/>
            <person name="Cavallini A."/>
            <person name="Hytonen T."/>
            <person name="Andres J."/>
            <person name="Pham M."/>
            <person name="Weisz D."/>
            <person name="Mascagni F."/>
            <person name="Usai G."/>
            <person name="Natali L."/>
            <person name="Bassil N."/>
            <person name="Fernandez G.E."/>
            <person name="Lomsadze A."/>
            <person name="Armour M."/>
            <person name="Olukolu B."/>
            <person name="Poorten T."/>
            <person name="Britton C."/>
            <person name="Davik J."/>
            <person name="Ashrafi H."/>
            <person name="Aiden E.L."/>
            <person name="Borodovsky M."/>
            <person name="Worthington M."/>
        </authorList>
    </citation>
    <scope>NUCLEOTIDE SEQUENCE [LARGE SCALE GENOMIC DNA]</scope>
    <source>
        <strain evidence="1">PI 553951</strain>
    </source>
</reference>
<organism evidence="1 2">
    <name type="scientific">Rubus argutus</name>
    <name type="common">Southern blackberry</name>
    <dbReference type="NCBI Taxonomy" id="59490"/>
    <lineage>
        <taxon>Eukaryota</taxon>
        <taxon>Viridiplantae</taxon>
        <taxon>Streptophyta</taxon>
        <taxon>Embryophyta</taxon>
        <taxon>Tracheophyta</taxon>
        <taxon>Spermatophyta</taxon>
        <taxon>Magnoliopsida</taxon>
        <taxon>eudicotyledons</taxon>
        <taxon>Gunneridae</taxon>
        <taxon>Pentapetalae</taxon>
        <taxon>rosids</taxon>
        <taxon>fabids</taxon>
        <taxon>Rosales</taxon>
        <taxon>Rosaceae</taxon>
        <taxon>Rosoideae</taxon>
        <taxon>Rosoideae incertae sedis</taxon>
        <taxon>Rubus</taxon>
    </lineage>
</organism>
<dbReference type="PANTHER" id="PTHR46890:SF48">
    <property type="entry name" value="RNA-DIRECTED DNA POLYMERASE"/>
    <property type="match status" value="1"/>
</dbReference>
<dbReference type="AlphaFoldDB" id="A0AAW1VL81"/>
<comment type="caution">
    <text evidence="1">The sequence shown here is derived from an EMBL/GenBank/DDBJ whole genome shotgun (WGS) entry which is preliminary data.</text>
</comment>
<sequence length="88" mass="10236">MGGNHEFGLKVHEQAYDRVEWDFLEASLLKFCFDCNWVRLIMSCVTTVSYSIVLNGNAGKFFKPKRGLRQGNPLSRYLFLIISEVLWM</sequence>
<protein>
    <recommendedName>
        <fullName evidence="3">Reverse transcriptase</fullName>
    </recommendedName>
</protein>
<dbReference type="PANTHER" id="PTHR46890">
    <property type="entry name" value="NON-LTR RETROLELEMENT REVERSE TRANSCRIPTASE-LIKE PROTEIN-RELATED"/>
    <property type="match status" value="1"/>
</dbReference>
<evidence type="ECO:0008006" key="3">
    <source>
        <dbReference type="Google" id="ProtNLM"/>
    </source>
</evidence>
<accession>A0AAW1VL81</accession>
<gene>
    <name evidence="1" type="ORF">M0R45_000530</name>
</gene>
<name>A0AAW1VL81_RUBAR</name>
<dbReference type="InterPro" id="IPR052343">
    <property type="entry name" value="Retrotransposon-Effector_Assoc"/>
</dbReference>